<dbReference type="KEGG" id="pbut:DTO10_06740"/>
<dbReference type="SUPFAM" id="SSF46785">
    <property type="entry name" value="Winged helix' DNA-binding domain"/>
    <property type="match status" value="1"/>
</dbReference>
<dbReference type="EMBL" id="NUEQ01000014">
    <property type="protein sequence ID" value="PEJ34177.1"/>
    <property type="molecule type" value="Genomic_DNA"/>
</dbReference>
<sequence>MDFKQIQYFTEVVNQGSFSKAAEHLFLSQPNISKTIKDLEKELDAKLLTRTTRKIELTDTGKLLYHYGQRISQSIEHFYDELDDIKNSKKGNIKMGIFSTLGTDIFSELMALFHIEYPLITVRFVEDGALHLKNTLLIGELDLVVMPLPIEDEFESIPFMKGDLRLVVHQSHPLANQETVSWDNLREESFIIFREGYQVHELIMQACKLNGFEPNVICETSQWKFIMEMVSFNQGITILPQSDLKEIDVSEGKIKVIPLIPHINWQIGIAWKKDSYISYATRTWIDFIKTKLEASREKPSDVWKT</sequence>
<evidence type="ECO:0000313" key="9">
    <source>
        <dbReference type="Proteomes" id="UP000260457"/>
    </source>
</evidence>
<keyword evidence="2" id="KW-0805">Transcription regulation</keyword>
<dbReference type="AlphaFoldDB" id="A0AAX0S5F0"/>
<dbReference type="GO" id="GO:0003677">
    <property type="term" value="F:DNA binding"/>
    <property type="evidence" value="ECO:0007669"/>
    <property type="project" value="UniProtKB-KW"/>
</dbReference>
<dbReference type="EMBL" id="CP030926">
    <property type="protein sequence ID" value="AXN38156.1"/>
    <property type="molecule type" value="Genomic_DNA"/>
</dbReference>
<organism evidence="7 8">
    <name type="scientific">Peribacillus butanolivorans</name>
    <dbReference type="NCBI Taxonomy" id="421767"/>
    <lineage>
        <taxon>Bacteria</taxon>
        <taxon>Bacillati</taxon>
        <taxon>Bacillota</taxon>
        <taxon>Bacilli</taxon>
        <taxon>Bacillales</taxon>
        <taxon>Bacillaceae</taxon>
        <taxon>Peribacillus</taxon>
    </lineage>
</organism>
<name>A0AAX0S5F0_9BACI</name>
<dbReference type="InterPro" id="IPR050950">
    <property type="entry name" value="HTH-type_LysR_regulators"/>
</dbReference>
<dbReference type="PANTHER" id="PTHR30419:SF8">
    <property type="entry name" value="NITROGEN ASSIMILATION TRANSCRIPTIONAL ACTIVATOR-RELATED"/>
    <property type="match status" value="1"/>
</dbReference>
<dbReference type="Pfam" id="PF03466">
    <property type="entry name" value="LysR_substrate"/>
    <property type="match status" value="1"/>
</dbReference>
<evidence type="ECO:0000313" key="6">
    <source>
        <dbReference type="EMBL" id="AXN38156.1"/>
    </source>
</evidence>
<dbReference type="RefSeq" id="WP_098175541.1">
    <property type="nucleotide sequence ID" value="NZ_CP030926.1"/>
</dbReference>
<evidence type="ECO:0000313" key="8">
    <source>
        <dbReference type="Proteomes" id="UP000220106"/>
    </source>
</evidence>
<dbReference type="FunFam" id="1.10.10.10:FF:000001">
    <property type="entry name" value="LysR family transcriptional regulator"/>
    <property type="match status" value="1"/>
</dbReference>
<accession>A0AAX0S5F0</accession>
<dbReference type="Proteomes" id="UP000220106">
    <property type="component" value="Unassembled WGS sequence"/>
</dbReference>
<dbReference type="InterPro" id="IPR005119">
    <property type="entry name" value="LysR_subst-bd"/>
</dbReference>
<dbReference type="GO" id="GO:0005829">
    <property type="term" value="C:cytosol"/>
    <property type="evidence" value="ECO:0007669"/>
    <property type="project" value="TreeGrafter"/>
</dbReference>
<dbReference type="GO" id="GO:0003700">
    <property type="term" value="F:DNA-binding transcription factor activity"/>
    <property type="evidence" value="ECO:0007669"/>
    <property type="project" value="InterPro"/>
</dbReference>
<dbReference type="InterPro" id="IPR036390">
    <property type="entry name" value="WH_DNA-bd_sf"/>
</dbReference>
<gene>
    <name evidence="7" type="ORF">CN689_08515</name>
    <name evidence="6" type="ORF">DTO10_06740</name>
</gene>
<keyword evidence="4" id="KW-0804">Transcription</keyword>
<dbReference type="PROSITE" id="PS50931">
    <property type="entry name" value="HTH_LYSR"/>
    <property type="match status" value="1"/>
</dbReference>
<dbReference type="Gene3D" id="1.10.10.10">
    <property type="entry name" value="Winged helix-like DNA-binding domain superfamily/Winged helix DNA-binding domain"/>
    <property type="match status" value="1"/>
</dbReference>
<proteinExistence type="inferred from homology"/>
<reference evidence="6 9" key="2">
    <citation type="submission" date="2018-07" db="EMBL/GenBank/DDBJ databases">
        <title>The molecular basis for the intramolecular migration of carboxyl group in the catabolism of para-hydroxybenzoate via gentisate.</title>
        <authorList>
            <person name="Zhao H."/>
            <person name="Xu Y."/>
            <person name="Lin S."/>
            <person name="Spain J.C."/>
            <person name="Zhou N.-Y."/>
        </authorList>
    </citation>
    <scope>NUCLEOTIDE SEQUENCE [LARGE SCALE GENOMIC DNA]</scope>
    <source>
        <strain evidence="6 9">PHB-7a</strain>
    </source>
</reference>
<keyword evidence="9" id="KW-1185">Reference proteome</keyword>
<keyword evidence="3" id="KW-0238">DNA-binding</keyword>
<dbReference type="SUPFAM" id="SSF53850">
    <property type="entry name" value="Periplasmic binding protein-like II"/>
    <property type="match status" value="1"/>
</dbReference>
<comment type="similarity">
    <text evidence="1">Belongs to the LysR transcriptional regulatory family.</text>
</comment>
<dbReference type="PRINTS" id="PR00039">
    <property type="entry name" value="HTHLYSR"/>
</dbReference>
<evidence type="ECO:0000256" key="1">
    <source>
        <dbReference type="ARBA" id="ARBA00009437"/>
    </source>
</evidence>
<evidence type="ECO:0000256" key="2">
    <source>
        <dbReference type="ARBA" id="ARBA00023015"/>
    </source>
</evidence>
<dbReference type="Pfam" id="PF00126">
    <property type="entry name" value="HTH_1"/>
    <property type="match status" value="1"/>
</dbReference>
<evidence type="ECO:0000259" key="5">
    <source>
        <dbReference type="PROSITE" id="PS50931"/>
    </source>
</evidence>
<evidence type="ECO:0000256" key="3">
    <source>
        <dbReference type="ARBA" id="ARBA00023125"/>
    </source>
</evidence>
<evidence type="ECO:0000313" key="7">
    <source>
        <dbReference type="EMBL" id="PEJ34177.1"/>
    </source>
</evidence>
<dbReference type="InterPro" id="IPR000847">
    <property type="entry name" value="LysR_HTH_N"/>
</dbReference>
<feature type="domain" description="HTH lysR-type" evidence="5">
    <location>
        <begin position="1"/>
        <end position="58"/>
    </location>
</feature>
<protein>
    <submittedName>
        <fullName evidence="7">LysR family transcriptional regulator</fullName>
    </submittedName>
</protein>
<reference evidence="7 8" key="1">
    <citation type="submission" date="2017-09" db="EMBL/GenBank/DDBJ databases">
        <title>Large-scale bioinformatics analysis of Bacillus genomes uncovers conserved roles of natural products in bacterial physiology.</title>
        <authorList>
            <consortium name="Agbiome Team Llc"/>
            <person name="Bleich R.M."/>
            <person name="Kirk G.J."/>
            <person name="Santa Maria K.C."/>
            <person name="Allen S.E."/>
            <person name="Farag S."/>
            <person name="Shank E.A."/>
            <person name="Bowers A."/>
        </authorList>
    </citation>
    <scope>NUCLEOTIDE SEQUENCE [LARGE SCALE GENOMIC DNA]</scope>
    <source>
        <strain evidence="7 8">AFS003229</strain>
    </source>
</reference>
<evidence type="ECO:0000256" key="4">
    <source>
        <dbReference type="ARBA" id="ARBA00023163"/>
    </source>
</evidence>
<dbReference type="Gene3D" id="3.40.190.290">
    <property type="match status" value="1"/>
</dbReference>
<dbReference type="InterPro" id="IPR036388">
    <property type="entry name" value="WH-like_DNA-bd_sf"/>
</dbReference>
<dbReference type="PANTHER" id="PTHR30419">
    <property type="entry name" value="HTH-TYPE TRANSCRIPTIONAL REGULATOR YBHD"/>
    <property type="match status" value="1"/>
</dbReference>
<dbReference type="Proteomes" id="UP000260457">
    <property type="component" value="Chromosome"/>
</dbReference>